<feature type="domain" description="Mur ligase C-terminal" evidence="12">
    <location>
        <begin position="321"/>
        <end position="438"/>
    </location>
</feature>
<dbReference type="NCBIfam" id="TIGR01143">
    <property type="entry name" value="murF"/>
    <property type="match status" value="1"/>
</dbReference>
<evidence type="ECO:0000256" key="10">
    <source>
        <dbReference type="HAMAP-Rule" id="MF_02019"/>
    </source>
</evidence>
<keyword evidence="9 10" id="KW-0961">Cell wall biogenesis/degradation</keyword>
<dbReference type="Gene3D" id="3.40.1390.10">
    <property type="entry name" value="MurE/MurF, N-terminal domain"/>
    <property type="match status" value="1"/>
</dbReference>
<dbReference type="SUPFAM" id="SSF53244">
    <property type="entry name" value="MurD-like peptide ligases, peptide-binding domain"/>
    <property type="match status" value="1"/>
</dbReference>
<dbReference type="Gene3D" id="3.90.190.20">
    <property type="entry name" value="Mur ligase, C-terminal domain"/>
    <property type="match status" value="1"/>
</dbReference>
<dbReference type="STRING" id="1267423.SAMN05216290_3836"/>
<proteinExistence type="inferred from homology"/>
<evidence type="ECO:0000313" key="14">
    <source>
        <dbReference type="EMBL" id="SEW42449.1"/>
    </source>
</evidence>
<gene>
    <name evidence="10" type="primary">murF</name>
    <name evidence="14" type="ORF">SAMN05216290_3836</name>
</gene>
<protein>
    <recommendedName>
        <fullName evidence="10 11">UDP-N-acetylmuramoyl-tripeptide--D-alanyl-D-alanine ligase</fullName>
        <ecNumber evidence="10 11">6.3.2.10</ecNumber>
    </recommendedName>
    <alternativeName>
        <fullName evidence="10">D-alanyl-D-alanine-adding enzyme</fullName>
    </alternativeName>
</protein>
<dbReference type="GO" id="GO:0047480">
    <property type="term" value="F:UDP-N-acetylmuramoyl-tripeptide-D-alanyl-D-alanine ligase activity"/>
    <property type="evidence" value="ECO:0007669"/>
    <property type="project" value="UniProtKB-UniRule"/>
</dbReference>
<dbReference type="PANTHER" id="PTHR43024">
    <property type="entry name" value="UDP-N-ACETYLMURAMOYL-TRIPEPTIDE--D-ALANYL-D-ALANINE LIGASE"/>
    <property type="match status" value="1"/>
</dbReference>
<dbReference type="InterPro" id="IPR051046">
    <property type="entry name" value="MurCDEF_CellWall_CoF430Synth"/>
</dbReference>
<dbReference type="GO" id="GO:0009252">
    <property type="term" value="P:peptidoglycan biosynthetic process"/>
    <property type="evidence" value="ECO:0007669"/>
    <property type="project" value="UniProtKB-UniRule"/>
</dbReference>
<evidence type="ECO:0000256" key="2">
    <source>
        <dbReference type="ARBA" id="ARBA00022598"/>
    </source>
</evidence>
<dbReference type="InterPro" id="IPR013221">
    <property type="entry name" value="Mur_ligase_cen"/>
</dbReference>
<evidence type="ECO:0000256" key="8">
    <source>
        <dbReference type="ARBA" id="ARBA00023306"/>
    </source>
</evidence>
<dbReference type="InterPro" id="IPR035911">
    <property type="entry name" value="MurE/MurF_N"/>
</dbReference>
<dbReference type="InterPro" id="IPR036565">
    <property type="entry name" value="Mur-like_cat_sf"/>
</dbReference>
<dbReference type="InterPro" id="IPR004101">
    <property type="entry name" value="Mur_ligase_C"/>
</dbReference>
<dbReference type="SUPFAM" id="SSF53623">
    <property type="entry name" value="MurD-like peptide ligases, catalytic domain"/>
    <property type="match status" value="1"/>
</dbReference>
<evidence type="ECO:0000256" key="1">
    <source>
        <dbReference type="ARBA" id="ARBA00022490"/>
    </source>
</evidence>
<dbReference type="GO" id="GO:0051301">
    <property type="term" value="P:cell division"/>
    <property type="evidence" value="ECO:0007669"/>
    <property type="project" value="UniProtKB-KW"/>
</dbReference>
<dbReference type="SUPFAM" id="SSF63418">
    <property type="entry name" value="MurE/MurF N-terminal domain"/>
    <property type="match status" value="1"/>
</dbReference>
<evidence type="ECO:0000256" key="9">
    <source>
        <dbReference type="ARBA" id="ARBA00023316"/>
    </source>
</evidence>
<dbReference type="InterPro" id="IPR005863">
    <property type="entry name" value="UDP-N-AcMur_synth"/>
</dbReference>
<dbReference type="EMBL" id="FOIR01000005">
    <property type="protein sequence ID" value="SEW42449.1"/>
    <property type="molecule type" value="Genomic_DNA"/>
</dbReference>
<keyword evidence="5 10" id="KW-0067">ATP-binding</keyword>
<dbReference type="GO" id="GO:0005524">
    <property type="term" value="F:ATP binding"/>
    <property type="evidence" value="ECO:0007669"/>
    <property type="project" value="UniProtKB-UniRule"/>
</dbReference>
<dbReference type="Pfam" id="PF02875">
    <property type="entry name" value="Mur_ligase_C"/>
    <property type="match status" value="1"/>
</dbReference>
<feature type="binding site" evidence="10">
    <location>
        <begin position="119"/>
        <end position="125"/>
    </location>
    <ligand>
        <name>ATP</name>
        <dbReference type="ChEBI" id="CHEBI:30616"/>
    </ligand>
</feature>
<comment type="catalytic activity">
    <reaction evidence="10 11">
        <text>D-alanyl-D-alanine + UDP-N-acetyl-alpha-D-muramoyl-L-alanyl-gamma-D-glutamyl-meso-2,6-diaminopimelate + ATP = UDP-N-acetyl-alpha-D-muramoyl-L-alanyl-gamma-D-glutamyl-meso-2,6-diaminopimeloyl-D-alanyl-D-alanine + ADP + phosphate + H(+)</text>
        <dbReference type="Rhea" id="RHEA:28374"/>
        <dbReference type="ChEBI" id="CHEBI:15378"/>
        <dbReference type="ChEBI" id="CHEBI:30616"/>
        <dbReference type="ChEBI" id="CHEBI:43474"/>
        <dbReference type="ChEBI" id="CHEBI:57822"/>
        <dbReference type="ChEBI" id="CHEBI:61386"/>
        <dbReference type="ChEBI" id="CHEBI:83905"/>
        <dbReference type="ChEBI" id="CHEBI:456216"/>
        <dbReference type="EC" id="6.3.2.10"/>
    </reaction>
</comment>
<evidence type="ECO:0000259" key="12">
    <source>
        <dbReference type="Pfam" id="PF02875"/>
    </source>
</evidence>
<sequence length="449" mass="49407">MRCIQSMLTFFLIKLYYLAPLMSTIEQLYRCYKQSTGVSTDTRTVQQGNIWFALKGPNFNANRFADQAIEKGAAYAVVDDAAYVKDERYLLVEDGLKALQGLATYHRNQLSIPFMAITGSNGKTTTKELMRDVLATKYNVLATKGNLNNHIGVPLTILSIDEEVEFAIIEMGANKVGDIAELCAIAAPDYGLITNIGRAHLEGFGGVEGVIRGKTELYHHLIKKEGRIFVNSNAEVLKNIAEKRIDEPIYYPNNGDFLVAHLISDVDGLTIQTEGKEFKTQLTGRYNFENICAALCLGKFFGVSAEKATEAVANYVSDNNRSQLVQIGTNQVVLDAYNANPSSMDAALRNVAAKAAKHKIVVLGDMLELGDDTEKEHAAIGQLTQTLGFDEVVFCGKHMASAKAANTEALYFEKKEALKAYFKMNPPKDSLILIKGSRGMSLETLLEDL</sequence>
<evidence type="ECO:0000256" key="4">
    <source>
        <dbReference type="ARBA" id="ARBA00022741"/>
    </source>
</evidence>
<dbReference type="Proteomes" id="UP000199437">
    <property type="component" value="Unassembled WGS sequence"/>
</dbReference>
<comment type="subcellular location">
    <subcellularLocation>
        <location evidence="10 11">Cytoplasm</location>
    </subcellularLocation>
</comment>
<keyword evidence="1 10" id="KW-0963">Cytoplasm</keyword>
<evidence type="ECO:0000256" key="11">
    <source>
        <dbReference type="RuleBase" id="RU004136"/>
    </source>
</evidence>
<dbReference type="GO" id="GO:0008766">
    <property type="term" value="F:UDP-N-acetylmuramoylalanyl-D-glutamyl-2,6-diaminopimelate-D-alanyl-D-alanine ligase activity"/>
    <property type="evidence" value="ECO:0007669"/>
    <property type="project" value="RHEA"/>
</dbReference>
<comment type="similarity">
    <text evidence="10">Belongs to the MurCDEF family. MurF subfamily.</text>
</comment>
<name>A0A1I0RP75_9BACT</name>
<evidence type="ECO:0000256" key="7">
    <source>
        <dbReference type="ARBA" id="ARBA00022984"/>
    </source>
</evidence>
<evidence type="ECO:0000256" key="5">
    <source>
        <dbReference type="ARBA" id="ARBA00022840"/>
    </source>
</evidence>
<dbReference type="AlphaFoldDB" id="A0A1I0RP75"/>
<dbReference type="GO" id="GO:0008360">
    <property type="term" value="P:regulation of cell shape"/>
    <property type="evidence" value="ECO:0007669"/>
    <property type="project" value="UniProtKB-KW"/>
</dbReference>
<dbReference type="Pfam" id="PF08245">
    <property type="entry name" value="Mur_ligase_M"/>
    <property type="match status" value="1"/>
</dbReference>
<dbReference type="HAMAP" id="MF_02019">
    <property type="entry name" value="MurF"/>
    <property type="match status" value="1"/>
</dbReference>
<dbReference type="GO" id="GO:0005737">
    <property type="term" value="C:cytoplasm"/>
    <property type="evidence" value="ECO:0007669"/>
    <property type="project" value="UniProtKB-SubCell"/>
</dbReference>
<dbReference type="GO" id="GO:0071555">
    <property type="term" value="P:cell wall organization"/>
    <property type="evidence" value="ECO:0007669"/>
    <property type="project" value="UniProtKB-KW"/>
</dbReference>
<keyword evidence="6 10" id="KW-0133">Cell shape</keyword>
<keyword evidence="2 10" id="KW-0436">Ligase</keyword>
<evidence type="ECO:0000256" key="3">
    <source>
        <dbReference type="ARBA" id="ARBA00022618"/>
    </source>
</evidence>
<dbReference type="UniPathway" id="UPA00219"/>
<keyword evidence="8 10" id="KW-0131">Cell cycle</keyword>
<keyword evidence="15" id="KW-1185">Reference proteome</keyword>
<comment type="function">
    <text evidence="10 11">Involved in cell wall formation. Catalyzes the final step in the synthesis of UDP-N-acetylmuramoyl-pentapeptide, the precursor of murein.</text>
</comment>
<dbReference type="Gene3D" id="3.40.1190.10">
    <property type="entry name" value="Mur-like, catalytic domain"/>
    <property type="match status" value="1"/>
</dbReference>
<feature type="domain" description="Mur ligase central" evidence="13">
    <location>
        <begin position="117"/>
        <end position="297"/>
    </location>
</feature>
<keyword evidence="4 10" id="KW-0547">Nucleotide-binding</keyword>
<dbReference type="InterPro" id="IPR036615">
    <property type="entry name" value="Mur_ligase_C_dom_sf"/>
</dbReference>
<dbReference type="EC" id="6.3.2.10" evidence="10 11"/>
<evidence type="ECO:0000313" key="15">
    <source>
        <dbReference type="Proteomes" id="UP000199437"/>
    </source>
</evidence>
<accession>A0A1I0RP75</accession>
<dbReference type="PANTHER" id="PTHR43024:SF1">
    <property type="entry name" value="UDP-N-ACETYLMURAMOYL-TRIPEPTIDE--D-ALANYL-D-ALANINE LIGASE"/>
    <property type="match status" value="1"/>
</dbReference>
<keyword evidence="3 10" id="KW-0132">Cell division</keyword>
<evidence type="ECO:0000259" key="13">
    <source>
        <dbReference type="Pfam" id="PF08245"/>
    </source>
</evidence>
<comment type="pathway">
    <text evidence="10 11">Cell wall biogenesis; peptidoglycan biosynthesis.</text>
</comment>
<organism evidence="14 15">
    <name type="scientific">Roseivirga pacifica</name>
    <dbReference type="NCBI Taxonomy" id="1267423"/>
    <lineage>
        <taxon>Bacteria</taxon>
        <taxon>Pseudomonadati</taxon>
        <taxon>Bacteroidota</taxon>
        <taxon>Cytophagia</taxon>
        <taxon>Cytophagales</taxon>
        <taxon>Roseivirgaceae</taxon>
        <taxon>Roseivirga</taxon>
    </lineage>
</organism>
<keyword evidence="7 10" id="KW-0573">Peptidoglycan synthesis</keyword>
<reference evidence="15" key="1">
    <citation type="submission" date="2016-10" db="EMBL/GenBank/DDBJ databases">
        <authorList>
            <person name="Varghese N."/>
            <person name="Submissions S."/>
        </authorList>
    </citation>
    <scope>NUCLEOTIDE SEQUENCE [LARGE SCALE GENOMIC DNA]</scope>
    <source>
        <strain evidence="15">CGMCC 1.12402</strain>
    </source>
</reference>
<evidence type="ECO:0000256" key="6">
    <source>
        <dbReference type="ARBA" id="ARBA00022960"/>
    </source>
</evidence>